<gene>
    <name evidence="1" type="ORF">HTZ84_21075</name>
</gene>
<keyword evidence="2" id="KW-1185">Reference proteome</keyword>
<name>A0ABX2LHB2_9EURY</name>
<proteinExistence type="predicted"/>
<evidence type="ECO:0000313" key="1">
    <source>
        <dbReference type="EMBL" id="NUC74758.1"/>
    </source>
</evidence>
<comment type="caution">
    <text evidence="1">The sequence shown here is derived from an EMBL/GenBank/DDBJ whole genome shotgun (WGS) entry which is preliminary data.</text>
</comment>
<protein>
    <submittedName>
        <fullName evidence="1">Uncharacterized protein</fullName>
    </submittedName>
</protein>
<dbReference type="Proteomes" id="UP001016761">
    <property type="component" value="Unassembled WGS sequence"/>
</dbReference>
<reference evidence="1 2" key="1">
    <citation type="submission" date="2020-06" db="EMBL/GenBank/DDBJ databases">
        <title>Haloterrigena sp. nov., an extremely halophilic archaeon isolated from a saline sediment.</title>
        <authorList>
            <person name="Liu B.-B."/>
        </authorList>
    </citation>
    <scope>NUCLEOTIDE SEQUENCE [LARGE SCALE GENOMIC DNA]</scope>
    <source>
        <strain evidence="1 2">SYSU A558-1</strain>
    </source>
</reference>
<sequence length="66" mass="7407">MDERPNLAEEATTLLTELQQDFSPLQITMLLAAAQQIHTAHNAHSASIERIIRGDHLTDNSLDQDR</sequence>
<organism evidence="1 2">
    <name type="scientific">Haloterrigena gelatinilytica</name>
    <dbReference type="NCBI Taxonomy" id="2741724"/>
    <lineage>
        <taxon>Archaea</taxon>
        <taxon>Methanobacteriati</taxon>
        <taxon>Methanobacteriota</taxon>
        <taxon>Stenosarchaea group</taxon>
        <taxon>Halobacteria</taxon>
        <taxon>Halobacteriales</taxon>
        <taxon>Natrialbaceae</taxon>
        <taxon>Haloterrigena</taxon>
    </lineage>
</organism>
<dbReference type="EMBL" id="JABUQZ010000001">
    <property type="protein sequence ID" value="NUC74758.1"/>
    <property type="molecule type" value="Genomic_DNA"/>
</dbReference>
<dbReference type="RefSeq" id="WP_174682469.1">
    <property type="nucleotide sequence ID" value="NZ_JABUQZ010000001.1"/>
</dbReference>
<accession>A0ABX2LHB2</accession>
<evidence type="ECO:0000313" key="2">
    <source>
        <dbReference type="Proteomes" id="UP001016761"/>
    </source>
</evidence>